<proteinExistence type="inferred from homology"/>
<dbReference type="GO" id="GO:0005789">
    <property type="term" value="C:endoplasmic reticulum membrane"/>
    <property type="evidence" value="ECO:0007669"/>
    <property type="project" value="UniProtKB-SubCell"/>
</dbReference>
<comment type="similarity">
    <text evidence="2">Belongs to the WRB/GET1 family.</text>
</comment>
<dbReference type="InterPro" id="IPR028945">
    <property type="entry name" value="Get1"/>
</dbReference>
<dbReference type="PANTHER" id="PTHR42650:SF1">
    <property type="entry name" value="GUIDED ENTRY OF TAIL-ANCHORED PROTEINS FACTOR 1"/>
    <property type="match status" value="1"/>
</dbReference>
<keyword evidence="6 7" id="KW-0472">Membrane</keyword>
<feature type="transmembrane region" description="Helical" evidence="7">
    <location>
        <begin position="103"/>
        <end position="124"/>
    </location>
</feature>
<dbReference type="AlphaFoldDB" id="A0AAV5KBF3"/>
<evidence type="ECO:0000256" key="5">
    <source>
        <dbReference type="ARBA" id="ARBA00022989"/>
    </source>
</evidence>
<accession>A0AAV5KBF3</accession>
<evidence type="ECO:0000256" key="7">
    <source>
        <dbReference type="SAM" id="Phobius"/>
    </source>
</evidence>
<keyword evidence="5 7" id="KW-1133">Transmembrane helix</keyword>
<feature type="transmembrane region" description="Helical" evidence="7">
    <location>
        <begin position="12"/>
        <end position="33"/>
    </location>
</feature>
<keyword evidence="3 7" id="KW-0812">Transmembrane</keyword>
<evidence type="ECO:0000256" key="3">
    <source>
        <dbReference type="ARBA" id="ARBA00022692"/>
    </source>
</evidence>
<evidence type="ECO:0000256" key="4">
    <source>
        <dbReference type="ARBA" id="ARBA00022824"/>
    </source>
</evidence>
<organism evidence="8 9">
    <name type="scientific">Rubroshorea leprosula</name>
    <dbReference type="NCBI Taxonomy" id="152421"/>
    <lineage>
        <taxon>Eukaryota</taxon>
        <taxon>Viridiplantae</taxon>
        <taxon>Streptophyta</taxon>
        <taxon>Embryophyta</taxon>
        <taxon>Tracheophyta</taxon>
        <taxon>Spermatophyta</taxon>
        <taxon>Magnoliopsida</taxon>
        <taxon>eudicotyledons</taxon>
        <taxon>Gunneridae</taxon>
        <taxon>Pentapetalae</taxon>
        <taxon>rosids</taxon>
        <taxon>malvids</taxon>
        <taxon>Malvales</taxon>
        <taxon>Dipterocarpaceae</taxon>
        <taxon>Rubroshorea</taxon>
    </lineage>
</organism>
<protein>
    <submittedName>
        <fullName evidence="8">Uncharacterized protein</fullName>
    </submittedName>
</protein>
<dbReference type="PANTHER" id="PTHR42650">
    <property type="entry name" value="TAIL-ANCHORED PROTEIN INSERTION RECEPTOR WRB"/>
    <property type="match status" value="1"/>
</dbReference>
<dbReference type="GO" id="GO:0071816">
    <property type="term" value="P:tail-anchored membrane protein insertion into ER membrane"/>
    <property type="evidence" value="ECO:0007669"/>
    <property type="project" value="InterPro"/>
</dbReference>
<keyword evidence="4" id="KW-0256">Endoplasmic reticulum</keyword>
<evidence type="ECO:0000256" key="2">
    <source>
        <dbReference type="ARBA" id="ARBA00010799"/>
    </source>
</evidence>
<sequence length="162" mass="18673">MEEIETPGEFASFPAAPFIFFTVIAFQFASRWLQDFKKKGSRTDKEVRLHGEIKQLLKEASSLSQPSTFAQAAKLRRTAAAKEKQLSNYQEQRSEEIKLSYDLYLKAFFITKIATYFMLIVWYWRSPVASVPQNLLQPFGRFLSWKAGDSLNDKIMVNNLGT</sequence>
<evidence type="ECO:0000313" key="8">
    <source>
        <dbReference type="EMBL" id="GKV21900.1"/>
    </source>
</evidence>
<dbReference type="EMBL" id="BPVZ01000058">
    <property type="protein sequence ID" value="GKV21900.1"/>
    <property type="molecule type" value="Genomic_DNA"/>
</dbReference>
<name>A0AAV5KBF3_9ROSI</name>
<dbReference type="Pfam" id="PF04420">
    <property type="entry name" value="CHD5"/>
    <property type="match status" value="1"/>
</dbReference>
<evidence type="ECO:0000313" key="9">
    <source>
        <dbReference type="Proteomes" id="UP001054252"/>
    </source>
</evidence>
<dbReference type="GO" id="GO:0043495">
    <property type="term" value="F:protein-membrane adaptor activity"/>
    <property type="evidence" value="ECO:0007669"/>
    <property type="project" value="TreeGrafter"/>
</dbReference>
<reference evidence="8 9" key="1">
    <citation type="journal article" date="2021" name="Commun. Biol.">
        <title>The genome of Shorea leprosula (Dipterocarpaceae) highlights the ecological relevance of drought in aseasonal tropical rainforests.</title>
        <authorList>
            <person name="Ng K.K.S."/>
            <person name="Kobayashi M.J."/>
            <person name="Fawcett J.A."/>
            <person name="Hatakeyama M."/>
            <person name="Paape T."/>
            <person name="Ng C.H."/>
            <person name="Ang C.C."/>
            <person name="Tnah L.H."/>
            <person name="Lee C.T."/>
            <person name="Nishiyama T."/>
            <person name="Sese J."/>
            <person name="O'Brien M.J."/>
            <person name="Copetti D."/>
            <person name="Mohd Noor M.I."/>
            <person name="Ong R.C."/>
            <person name="Putra M."/>
            <person name="Sireger I.Z."/>
            <person name="Indrioko S."/>
            <person name="Kosugi Y."/>
            <person name="Izuno A."/>
            <person name="Isagi Y."/>
            <person name="Lee S.L."/>
            <person name="Shimizu K.K."/>
        </authorList>
    </citation>
    <scope>NUCLEOTIDE SEQUENCE [LARGE SCALE GENOMIC DNA]</scope>
    <source>
        <strain evidence="8">214</strain>
    </source>
</reference>
<dbReference type="GO" id="GO:0043529">
    <property type="term" value="C:GET complex"/>
    <property type="evidence" value="ECO:0007669"/>
    <property type="project" value="TreeGrafter"/>
</dbReference>
<comment type="caution">
    <text evidence="8">The sequence shown here is derived from an EMBL/GenBank/DDBJ whole genome shotgun (WGS) entry which is preliminary data.</text>
</comment>
<evidence type="ECO:0000256" key="1">
    <source>
        <dbReference type="ARBA" id="ARBA00004586"/>
    </source>
</evidence>
<evidence type="ECO:0000256" key="6">
    <source>
        <dbReference type="ARBA" id="ARBA00023136"/>
    </source>
</evidence>
<gene>
    <name evidence="8" type="ORF">SLEP1_g31830</name>
</gene>
<dbReference type="Proteomes" id="UP001054252">
    <property type="component" value="Unassembled WGS sequence"/>
</dbReference>
<keyword evidence="9" id="KW-1185">Reference proteome</keyword>
<comment type="subcellular location">
    <subcellularLocation>
        <location evidence="1">Endoplasmic reticulum membrane</location>
    </subcellularLocation>
</comment>